<organism evidence="9 10">
    <name type="scientific">Actinacidiphila oryziradicis</name>
    <dbReference type="NCBI Taxonomy" id="2571141"/>
    <lineage>
        <taxon>Bacteria</taxon>
        <taxon>Bacillati</taxon>
        <taxon>Actinomycetota</taxon>
        <taxon>Actinomycetes</taxon>
        <taxon>Kitasatosporales</taxon>
        <taxon>Streptomycetaceae</taxon>
        <taxon>Actinacidiphila</taxon>
    </lineage>
</organism>
<protein>
    <submittedName>
        <fullName evidence="9">Sugar ABC transporter permease</fullName>
    </submittedName>
</protein>
<dbReference type="CDD" id="cd06261">
    <property type="entry name" value="TM_PBP2"/>
    <property type="match status" value="1"/>
</dbReference>
<evidence type="ECO:0000256" key="2">
    <source>
        <dbReference type="ARBA" id="ARBA00022448"/>
    </source>
</evidence>
<evidence type="ECO:0000259" key="8">
    <source>
        <dbReference type="PROSITE" id="PS50928"/>
    </source>
</evidence>
<feature type="transmembrane region" description="Helical" evidence="7">
    <location>
        <begin position="73"/>
        <end position="93"/>
    </location>
</feature>
<evidence type="ECO:0000313" key="9">
    <source>
        <dbReference type="EMBL" id="TKA01705.1"/>
    </source>
</evidence>
<keyword evidence="4 7" id="KW-0812">Transmembrane</keyword>
<keyword evidence="6 7" id="KW-0472">Membrane</keyword>
<feature type="transmembrane region" description="Helical" evidence="7">
    <location>
        <begin position="228"/>
        <end position="250"/>
    </location>
</feature>
<proteinExistence type="inferred from homology"/>
<dbReference type="GO" id="GO:0005886">
    <property type="term" value="C:plasma membrane"/>
    <property type="evidence" value="ECO:0007669"/>
    <property type="project" value="UniProtKB-SubCell"/>
</dbReference>
<gene>
    <name evidence="9" type="ORF">FCI23_40085</name>
</gene>
<comment type="similarity">
    <text evidence="7">Belongs to the binding-protein-dependent transport system permease family.</text>
</comment>
<evidence type="ECO:0000256" key="6">
    <source>
        <dbReference type="ARBA" id="ARBA00023136"/>
    </source>
</evidence>
<keyword evidence="2 7" id="KW-0813">Transport</keyword>
<accession>A0A4U0SMX7</accession>
<dbReference type="AlphaFoldDB" id="A0A4U0SMX7"/>
<dbReference type="Pfam" id="PF00528">
    <property type="entry name" value="BPD_transp_1"/>
    <property type="match status" value="1"/>
</dbReference>
<keyword evidence="10" id="KW-1185">Reference proteome</keyword>
<evidence type="ECO:0000313" key="10">
    <source>
        <dbReference type="Proteomes" id="UP000305778"/>
    </source>
</evidence>
<sequence>MSFSNVNVTGDGFSLSGFTGHNFSIVFSSDLWQHAIVFTTLYTITTVIVEIVLGTAIALVLERLTASRGWMMALLLLPWAIITVISAQLWSYVYNGVYGVLTAIISPLNGGHDINVLGSSFSATAAMAVADIWKTTPFVAIITLAGLVMLPGDIVEAARIDGASAWTIFWRVRLPLLRPTLSIAVLFRILQAFGLFDLPYVLTGGGPGDSTESLALLGWKVMFNDLKFGAGAAVAASTAGIVLIACLVFLKVFRSQVGSEETA</sequence>
<evidence type="ECO:0000256" key="3">
    <source>
        <dbReference type="ARBA" id="ARBA00022475"/>
    </source>
</evidence>
<keyword evidence="3" id="KW-1003">Cell membrane</keyword>
<dbReference type="InterPro" id="IPR035906">
    <property type="entry name" value="MetI-like_sf"/>
</dbReference>
<dbReference type="PANTHER" id="PTHR43005:SF1">
    <property type="entry name" value="SPERMIDINE_PUTRESCINE TRANSPORT SYSTEM PERMEASE PROTEIN"/>
    <property type="match status" value="1"/>
</dbReference>
<comment type="subcellular location">
    <subcellularLocation>
        <location evidence="1 7">Cell membrane</location>
        <topology evidence="1 7">Multi-pass membrane protein</topology>
    </subcellularLocation>
</comment>
<feature type="domain" description="ABC transmembrane type-1" evidence="8">
    <location>
        <begin position="36"/>
        <end position="253"/>
    </location>
</feature>
<keyword evidence="5 7" id="KW-1133">Transmembrane helix</keyword>
<dbReference type="PROSITE" id="PS50928">
    <property type="entry name" value="ABC_TM1"/>
    <property type="match status" value="1"/>
</dbReference>
<dbReference type="SUPFAM" id="SSF161098">
    <property type="entry name" value="MetI-like"/>
    <property type="match status" value="1"/>
</dbReference>
<evidence type="ECO:0000256" key="4">
    <source>
        <dbReference type="ARBA" id="ARBA00022692"/>
    </source>
</evidence>
<feature type="transmembrane region" description="Helical" evidence="7">
    <location>
        <begin position="137"/>
        <end position="155"/>
    </location>
</feature>
<feature type="transmembrane region" description="Helical" evidence="7">
    <location>
        <begin position="35"/>
        <end position="61"/>
    </location>
</feature>
<dbReference type="InterPro" id="IPR000515">
    <property type="entry name" value="MetI-like"/>
</dbReference>
<feature type="transmembrane region" description="Helical" evidence="7">
    <location>
        <begin position="176"/>
        <end position="196"/>
    </location>
</feature>
<evidence type="ECO:0000256" key="5">
    <source>
        <dbReference type="ARBA" id="ARBA00022989"/>
    </source>
</evidence>
<dbReference type="PANTHER" id="PTHR43005">
    <property type="entry name" value="BLR7065 PROTEIN"/>
    <property type="match status" value="1"/>
</dbReference>
<dbReference type="OrthoDB" id="9804439at2"/>
<comment type="caution">
    <text evidence="9">The sequence shown here is derived from an EMBL/GenBank/DDBJ whole genome shotgun (WGS) entry which is preliminary data.</text>
</comment>
<name>A0A4U0SMX7_9ACTN</name>
<evidence type="ECO:0000256" key="7">
    <source>
        <dbReference type="RuleBase" id="RU363032"/>
    </source>
</evidence>
<dbReference type="EMBL" id="SUMC01000070">
    <property type="protein sequence ID" value="TKA01705.1"/>
    <property type="molecule type" value="Genomic_DNA"/>
</dbReference>
<evidence type="ECO:0000256" key="1">
    <source>
        <dbReference type="ARBA" id="ARBA00004651"/>
    </source>
</evidence>
<dbReference type="Gene3D" id="1.10.3720.10">
    <property type="entry name" value="MetI-like"/>
    <property type="match status" value="1"/>
</dbReference>
<dbReference type="GO" id="GO:0055085">
    <property type="term" value="P:transmembrane transport"/>
    <property type="evidence" value="ECO:0007669"/>
    <property type="project" value="InterPro"/>
</dbReference>
<reference evidence="9 10" key="1">
    <citation type="submission" date="2019-04" db="EMBL/GenBank/DDBJ databases">
        <title>Streptomyces oryziradicis sp. nov., a novel actinomycete isolated from rhizosphere soil of rice (Oryza sativa L.).</title>
        <authorList>
            <person name="Li C."/>
        </authorList>
    </citation>
    <scope>NUCLEOTIDE SEQUENCE [LARGE SCALE GENOMIC DNA]</scope>
    <source>
        <strain evidence="9 10">NEAU-C40</strain>
    </source>
</reference>
<dbReference type="Proteomes" id="UP000305778">
    <property type="component" value="Unassembled WGS sequence"/>
</dbReference>